<evidence type="ECO:0008006" key="13">
    <source>
        <dbReference type="Google" id="ProtNLM"/>
    </source>
</evidence>
<feature type="non-terminal residue" evidence="12">
    <location>
        <position position="97"/>
    </location>
</feature>
<dbReference type="PRINTS" id="PR01651">
    <property type="entry name" value="SECGEXPORT"/>
</dbReference>
<dbReference type="InterPro" id="IPR004692">
    <property type="entry name" value="SecG"/>
</dbReference>
<dbReference type="Pfam" id="PF03840">
    <property type="entry name" value="SecG"/>
    <property type="match status" value="1"/>
</dbReference>
<keyword evidence="6" id="KW-0653">Protein transport</keyword>
<comment type="similarity">
    <text evidence="2">Belongs to the SecG family.</text>
</comment>
<dbReference type="GO" id="GO:0065002">
    <property type="term" value="P:intracellular protein transmembrane transport"/>
    <property type="evidence" value="ECO:0007669"/>
    <property type="project" value="TreeGrafter"/>
</dbReference>
<evidence type="ECO:0000256" key="3">
    <source>
        <dbReference type="ARBA" id="ARBA00022448"/>
    </source>
</evidence>
<protein>
    <recommendedName>
        <fullName evidence="13">Protein-export membrane protein SecG</fullName>
    </recommendedName>
</protein>
<feature type="transmembrane region" description="Helical" evidence="11">
    <location>
        <begin position="51"/>
        <end position="73"/>
    </location>
</feature>
<evidence type="ECO:0000256" key="5">
    <source>
        <dbReference type="ARBA" id="ARBA00022692"/>
    </source>
</evidence>
<reference evidence="12" key="1">
    <citation type="submission" date="2018-05" db="EMBL/GenBank/DDBJ databases">
        <authorList>
            <person name="Lanie J.A."/>
            <person name="Ng W.-L."/>
            <person name="Kazmierczak K.M."/>
            <person name="Andrzejewski T.M."/>
            <person name="Davidsen T.M."/>
            <person name="Wayne K.J."/>
            <person name="Tettelin H."/>
            <person name="Glass J.I."/>
            <person name="Rusch D."/>
            <person name="Podicherti R."/>
            <person name="Tsui H.-C.T."/>
            <person name="Winkler M.E."/>
        </authorList>
    </citation>
    <scope>NUCLEOTIDE SEQUENCE</scope>
</reference>
<dbReference type="GO" id="GO:0015450">
    <property type="term" value="F:protein-transporting ATPase activity"/>
    <property type="evidence" value="ECO:0007669"/>
    <property type="project" value="InterPro"/>
</dbReference>
<keyword evidence="9 11" id="KW-0472">Membrane</keyword>
<feature type="compositionally biased region" description="Basic and acidic residues" evidence="10">
    <location>
        <begin position="75"/>
        <end position="88"/>
    </location>
</feature>
<dbReference type="GO" id="GO:0043952">
    <property type="term" value="P:protein transport by the Sec complex"/>
    <property type="evidence" value="ECO:0007669"/>
    <property type="project" value="TreeGrafter"/>
</dbReference>
<keyword evidence="7 11" id="KW-1133">Transmembrane helix</keyword>
<evidence type="ECO:0000256" key="7">
    <source>
        <dbReference type="ARBA" id="ARBA00022989"/>
    </source>
</evidence>
<sequence>MHTMIIILHVICTLFLILVILLQTGKGAAMGSGLGGGSSQTMFGSSGAGNFLTKITTAIATLFMITSLTLATMSSKEKSRSIMPDVEKPAATNSTQS</sequence>
<dbReference type="AlphaFoldDB" id="A0A382XAC3"/>
<evidence type="ECO:0000256" key="11">
    <source>
        <dbReference type="SAM" id="Phobius"/>
    </source>
</evidence>
<evidence type="ECO:0000256" key="9">
    <source>
        <dbReference type="ARBA" id="ARBA00023136"/>
    </source>
</evidence>
<dbReference type="GO" id="GO:0009306">
    <property type="term" value="P:protein secretion"/>
    <property type="evidence" value="ECO:0007669"/>
    <property type="project" value="InterPro"/>
</dbReference>
<feature type="region of interest" description="Disordered" evidence="10">
    <location>
        <begin position="74"/>
        <end position="97"/>
    </location>
</feature>
<keyword evidence="5 11" id="KW-0812">Transmembrane</keyword>
<accession>A0A382XAC3</accession>
<dbReference type="NCBIfam" id="TIGR00810">
    <property type="entry name" value="secG"/>
    <property type="match status" value="1"/>
</dbReference>
<proteinExistence type="inferred from homology"/>
<keyword evidence="3" id="KW-0813">Transport</keyword>
<comment type="subcellular location">
    <subcellularLocation>
        <location evidence="1">Cell membrane</location>
        <topology evidence="1">Multi-pass membrane protein</topology>
    </subcellularLocation>
</comment>
<evidence type="ECO:0000256" key="8">
    <source>
        <dbReference type="ARBA" id="ARBA00023010"/>
    </source>
</evidence>
<evidence type="ECO:0000256" key="1">
    <source>
        <dbReference type="ARBA" id="ARBA00004651"/>
    </source>
</evidence>
<dbReference type="PANTHER" id="PTHR34182:SF1">
    <property type="entry name" value="PROTEIN-EXPORT MEMBRANE PROTEIN SECG"/>
    <property type="match status" value="1"/>
</dbReference>
<dbReference type="EMBL" id="UINC01166194">
    <property type="protein sequence ID" value="SVD68012.1"/>
    <property type="molecule type" value="Genomic_DNA"/>
</dbReference>
<keyword evidence="8" id="KW-0811">Translocation</keyword>
<dbReference type="GO" id="GO:0005886">
    <property type="term" value="C:plasma membrane"/>
    <property type="evidence" value="ECO:0007669"/>
    <property type="project" value="UniProtKB-SubCell"/>
</dbReference>
<evidence type="ECO:0000256" key="10">
    <source>
        <dbReference type="SAM" id="MobiDB-lite"/>
    </source>
</evidence>
<name>A0A382XAC3_9ZZZZ</name>
<evidence type="ECO:0000256" key="6">
    <source>
        <dbReference type="ARBA" id="ARBA00022927"/>
    </source>
</evidence>
<dbReference type="PANTHER" id="PTHR34182">
    <property type="entry name" value="PROTEIN-EXPORT MEMBRANE PROTEIN SECG"/>
    <property type="match status" value="1"/>
</dbReference>
<organism evidence="12">
    <name type="scientific">marine metagenome</name>
    <dbReference type="NCBI Taxonomy" id="408172"/>
    <lineage>
        <taxon>unclassified sequences</taxon>
        <taxon>metagenomes</taxon>
        <taxon>ecological metagenomes</taxon>
    </lineage>
</organism>
<evidence type="ECO:0000256" key="2">
    <source>
        <dbReference type="ARBA" id="ARBA00008445"/>
    </source>
</evidence>
<keyword evidence="4" id="KW-1003">Cell membrane</keyword>
<gene>
    <name evidence="12" type="ORF">METZ01_LOCUS420866</name>
</gene>
<evidence type="ECO:0000256" key="4">
    <source>
        <dbReference type="ARBA" id="ARBA00022475"/>
    </source>
</evidence>
<evidence type="ECO:0000313" key="12">
    <source>
        <dbReference type="EMBL" id="SVD68012.1"/>
    </source>
</evidence>